<accession>A0AAD7NXN9</accession>
<dbReference type="AlphaFoldDB" id="A0AAD7NXN9"/>
<proteinExistence type="predicted"/>
<protein>
    <submittedName>
        <fullName evidence="1">Uncharacterized protein</fullName>
    </submittedName>
</protein>
<evidence type="ECO:0000313" key="2">
    <source>
        <dbReference type="Proteomes" id="UP001215280"/>
    </source>
</evidence>
<dbReference type="Proteomes" id="UP001215280">
    <property type="component" value="Unassembled WGS sequence"/>
</dbReference>
<sequence length="628" mass="69825">MTFLSDFLAEDRHPGSVMALGVFGRHFGVIRSRTVHAPVFKHAFSYIDTEDPPLRNYHAPYTSFVLPLYVARMFGRVVSVARAVTEDAAPAWVFGIKCPEGCDVAVASLYRAQEATLARIIAADDEALLGIVDRGFGAPTYACIEIWITDGGRPTWRGDRFWQFLEPGLNVEFAVSLERYQSDADGNGKIHKAYRARLERALQSLNVNDLAAVRATVSSCAWGSLVYSQLLLLDWVQLFITADTSRMAMYNVRQYMRCTVTEPLALEIEAVRGRAHNNAPITHALDPNPLNRIPPSVLWQVLRNLLLSDRVHFTRTSCSNRHRCAVMLQSCIVDLLASFGFEYGDVKLLQAATGTMISGSTVSAVVYKHFQPADLDFYCYTGIGADVVRYLEGVRGDLVVDEYTTNEYSDADGIAGVHWLQGPGGCLVNVIETHSTNPIHAILAFHSSGPRGAIEWDRVTHFEINRAAKGIALVTPTSLVLQEELPNQQRCWRILQKYIARGFHFTFQFEAPHECGRHLDCPAAKIRTTEDAGTLRTPLPRVGIAQFTPATREVVTWSLASATCKNGMVDGIRNARPATSFRDKLFRRTIRTLIGLKEQPVTCLRTAPYHVSDSSDDDYGETDDTGMM</sequence>
<gene>
    <name evidence="1" type="ORF">DFH07DRAFT_950533</name>
</gene>
<name>A0AAD7NXN9_9AGAR</name>
<comment type="caution">
    <text evidence="1">The sequence shown here is derived from an EMBL/GenBank/DDBJ whole genome shotgun (WGS) entry which is preliminary data.</text>
</comment>
<keyword evidence="2" id="KW-1185">Reference proteome</keyword>
<reference evidence="1" key="1">
    <citation type="submission" date="2023-03" db="EMBL/GenBank/DDBJ databases">
        <title>Massive genome expansion in bonnet fungi (Mycena s.s.) driven by repeated elements and novel gene families across ecological guilds.</title>
        <authorList>
            <consortium name="Lawrence Berkeley National Laboratory"/>
            <person name="Harder C.B."/>
            <person name="Miyauchi S."/>
            <person name="Viragh M."/>
            <person name="Kuo A."/>
            <person name="Thoen E."/>
            <person name="Andreopoulos B."/>
            <person name="Lu D."/>
            <person name="Skrede I."/>
            <person name="Drula E."/>
            <person name="Henrissat B."/>
            <person name="Morin E."/>
            <person name="Kohler A."/>
            <person name="Barry K."/>
            <person name="LaButti K."/>
            <person name="Morin E."/>
            <person name="Salamov A."/>
            <person name="Lipzen A."/>
            <person name="Mereny Z."/>
            <person name="Hegedus B."/>
            <person name="Baldrian P."/>
            <person name="Stursova M."/>
            <person name="Weitz H."/>
            <person name="Taylor A."/>
            <person name="Grigoriev I.V."/>
            <person name="Nagy L.G."/>
            <person name="Martin F."/>
            <person name="Kauserud H."/>
        </authorList>
    </citation>
    <scope>NUCLEOTIDE SEQUENCE</scope>
    <source>
        <strain evidence="1">CBHHK188m</strain>
    </source>
</reference>
<organism evidence="1 2">
    <name type="scientific">Mycena maculata</name>
    <dbReference type="NCBI Taxonomy" id="230809"/>
    <lineage>
        <taxon>Eukaryota</taxon>
        <taxon>Fungi</taxon>
        <taxon>Dikarya</taxon>
        <taxon>Basidiomycota</taxon>
        <taxon>Agaricomycotina</taxon>
        <taxon>Agaricomycetes</taxon>
        <taxon>Agaricomycetidae</taxon>
        <taxon>Agaricales</taxon>
        <taxon>Marasmiineae</taxon>
        <taxon>Mycenaceae</taxon>
        <taxon>Mycena</taxon>
    </lineage>
</organism>
<evidence type="ECO:0000313" key="1">
    <source>
        <dbReference type="EMBL" id="KAJ7779469.1"/>
    </source>
</evidence>
<dbReference type="EMBL" id="JARJLG010000007">
    <property type="protein sequence ID" value="KAJ7779469.1"/>
    <property type="molecule type" value="Genomic_DNA"/>
</dbReference>